<dbReference type="EMBL" id="FWWU01000009">
    <property type="protein sequence ID" value="SMB95015.1"/>
    <property type="molecule type" value="Genomic_DNA"/>
</dbReference>
<organism evidence="1 2">
    <name type="scientific">Deinococcus hopiensis KR-140</name>
    <dbReference type="NCBI Taxonomy" id="695939"/>
    <lineage>
        <taxon>Bacteria</taxon>
        <taxon>Thermotogati</taxon>
        <taxon>Deinococcota</taxon>
        <taxon>Deinococci</taxon>
        <taxon>Deinococcales</taxon>
        <taxon>Deinococcaceae</taxon>
        <taxon>Deinococcus</taxon>
    </lineage>
</organism>
<gene>
    <name evidence="1" type="ORF">SAMN00790413_02654</name>
</gene>
<protein>
    <submittedName>
        <fullName evidence="1">Uncharacterized protein</fullName>
    </submittedName>
</protein>
<dbReference type="OrthoDB" id="9815586at2"/>
<evidence type="ECO:0000313" key="1">
    <source>
        <dbReference type="EMBL" id="SMB95015.1"/>
    </source>
</evidence>
<reference evidence="1 2" key="1">
    <citation type="submission" date="2017-04" db="EMBL/GenBank/DDBJ databases">
        <authorList>
            <person name="Afonso C.L."/>
            <person name="Miller P.J."/>
            <person name="Scott M.A."/>
            <person name="Spackman E."/>
            <person name="Goraichik I."/>
            <person name="Dimitrov K.M."/>
            <person name="Suarez D.L."/>
            <person name="Swayne D.E."/>
        </authorList>
    </citation>
    <scope>NUCLEOTIDE SEQUENCE [LARGE SCALE GENOMIC DNA]</scope>
    <source>
        <strain evidence="1 2">KR-140</strain>
    </source>
</reference>
<accession>A0A1W1VNQ5</accession>
<dbReference type="AlphaFoldDB" id="A0A1W1VNQ5"/>
<dbReference type="RefSeq" id="WP_084049872.1">
    <property type="nucleotide sequence ID" value="NZ_FWWU01000009.1"/>
</dbReference>
<sequence length="72" mass="7846">MNVKISNVLYILGFASIVLSAGNFVAGKTEDGQAQESQERNGLFVGFWPPTFFILGKIVEDREKAGKNLLNG</sequence>
<proteinExistence type="predicted"/>
<name>A0A1W1VNQ5_9DEIO</name>
<dbReference type="Proteomes" id="UP000192582">
    <property type="component" value="Unassembled WGS sequence"/>
</dbReference>
<keyword evidence="2" id="KW-1185">Reference proteome</keyword>
<evidence type="ECO:0000313" key="2">
    <source>
        <dbReference type="Proteomes" id="UP000192582"/>
    </source>
</evidence>